<dbReference type="InterPro" id="IPR007712">
    <property type="entry name" value="RelE/ParE_toxin"/>
</dbReference>
<dbReference type="PANTHER" id="PTHR38813">
    <property type="match status" value="1"/>
</dbReference>
<gene>
    <name evidence="2" type="ORF">FBBNIHIM_00390</name>
</gene>
<dbReference type="SUPFAM" id="SSF143011">
    <property type="entry name" value="RelE-like"/>
    <property type="match status" value="1"/>
</dbReference>
<keyword evidence="2" id="KW-0540">Nuclease</keyword>
<dbReference type="PANTHER" id="PTHR38813:SF1">
    <property type="entry name" value="TOXIN RELE1-RELATED"/>
    <property type="match status" value="1"/>
</dbReference>
<sequence length="97" mass="11437">MIITWSRVARRQLDSIDVRYRLKVTEKIMALNDRNAPMPDLVKLSTPKDHYRLRVGDYRIVFTVIDDENTCYIVAVKRRTTTTYLHEEKAPYGYSAN</sequence>
<keyword evidence="3" id="KW-1185">Reference proteome</keyword>
<dbReference type="Proteomes" id="UP001152651">
    <property type="component" value="Unassembled WGS sequence"/>
</dbReference>
<proteinExistence type="predicted"/>
<dbReference type="InterPro" id="IPR035093">
    <property type="entry name" value="RelE/ParE_toxin_dom_sf"/>
</dbReference>
<dbReference type="Gene3D" id="3.30.2310.20">
    <property type="entry name" value="RelE-like"/>
    <property type="match status" value="1"/>
</dbReference>
<keyword evidence="2" id="KW-0255">Endonuclease</keyword>
<organism evidence="2 3">
    <name type="scientific">Pseudocitrobacter vendiensis</name>
    <dbReference type="NCBI Taxonomy" id="2488306"/>
    <lineage>
        <taxon>Bacteria</taxon>
        <taxon>Pseudomonadati</taxon>
        <taxon>Pseudomonadota</taxon>
        <taxon>Gammaproteobacteria</taxon>
        <taxon>Enterobacterales</taxon>
        <taxon>Enterobacteriaceae</taxon>
        <taxon>Pseudocitrobacter</taxon>
    </lineage>
</organism>
<protein>
    <submittedName>
        <fullName evidence="2">mRNA-degrading endonuclease RelE of RelBE toxin-antitoxin system</fullName>
    </submittedName>
</protein>
<keyword evidence="1" id="KW-1277">Toxin-antitoxin system</keyword>
<dbReference type="GO" id="GO:0004519">
    <property type="term" value="F:endonuclease activity"/>
    <property type="evidence" value="ECO:0007669"/>
    <property type="project" value="UniProtKB-KW"/>
</dbReference>
<dbReference type="InterPro" id="IPR052747">
    <property type="entry name" value="TA_system_RelE_toxin"/>
</dbReference>
<reference evidence="2" key="1">
    <citation type="submission" date="2022-05" db="EMBL/GenBank/DDBJ databases">
        <authorList>
            <person name="Blom J."/>
        </authorList>
    </citation>
    <scope>NUCLEOTIDE SEQUENCE</scope>
    <source>
        <strain evidence="2">Type strain: CPO20170097</strain>
    </source>
</reference>
<dbReference type="RefSeq" id="WP_253896603.1">
    <property type="nucleotide sequence ID" value="NZ_CALSBS010000001.1"/>
</dbReference>
<keyword evidence="2" id="KW-0378">Hydrolase</keyword>
<dbReference type="Pfam" id="PF05016">
    <property type="entry name" value="ParE_toxin"/>
    <property type="match status" value="1"/>
</dbReference>
<evidence type="ECO:0000313" key="3">
    <source>
        <dbReference type="Proteomes" id="UP001152651"/>
    </source>
</evidence>
<name>A0ABM9F3F3_9ENTR</name>
<evidence type="ECO:0000256" key="1">
    <source>
        <dbReference type="ARBA" id="ARBA00022649"/>
    </source>
</evidence>
<dbReference type="EMBL" id="CALSBS010000001">
    <property type="protein sequence ID" value="CAH6635283.1"/>
    <property type="molecule type" value="Genomic_DNA"/>
</dbReference>
<accession>A0ABM9F3F3</accession>
<comment type="caution">
    <text evidence="2">The sequence shown here is derived from an EMBL/GenBank/DDBJ whole genome shotgun (WGS) entry which is preliminary data.</text>
</comment>
<evidence type="ECO:0000313" key="2">
    <source>
        <dbReference type="EMBL" id="CAH6635283.1"/>
    </source>
</evidence>